<evidence type="ECO:0000259" key="1">
    <source>
        <dbReference type="PROSITE" id="PS51186"/>
    </source>
</evidence>
<gene>
    <name evidence="2" type="ORF">GCM10008908_36210</name>
</gene>
<reference evidence="2 3" key="1">
    <citation type="journal article" date="2019" name="Int. J. Syst. Evol. Microbiol.">
        <title>The Global Catalogue of Microorganisms (GCM) 10K type strain sequencing project: providing services to taxonomists for standard genome sequencing and annotation.</title>
        <authorList>
            <consortium name="The Broad Institute Genomics Platform"/>
            <consortium name="The Broad Institute Genome Sequencing Center for Infectious Disease"/>
            <person name="Wu L."/>
            <person name="Ma J."/>
        </authorList>
    </citation>
    <scope>NUCLEOTIDE SEQUENCE [LARGE SCALE GENOMIC DNA]</scope>
    <source>
        <strain evidence="2 3">JCM 1417</strain>
    </source>
</reference>
<dbReference type="Proteomes" id="UP001501047">
    <property type="component" value="Unassembled WGS sequence"/>
</dbReference>
<dbReference type="InterPro" id="IPR000182">
    <property type="entry name" value="GNAT_dom"/>
</dbReference>
<comment type="caution">
    <text evidence="2">The sequence shown here is derived from an EMBL/GenBank/DDBJ whole genome shotgun (WGS) entry which is preliminary data.</text>
</comment>
<sequence>MNLNEVKLEPVDIESRAKLENLVSIYLHDLSEFADDLKINEDGKFEYDGLEMYFKSEDLTSYFITYQGEVAGFILFNTGKYAPRDIDYVVHELFLLKGFRKKGIGNAAIRILLDTYKGKYRIEQISSNKPAVNFWTKFYENQGIKYIELKERHYDLECSIQIFSI</sequence>
<dbReference type="SUPFAM" id="SSF55729">
    <property type="entry name" value="Acyl-CoA N-acyltransferases (Nat)"/>
    <property type="match status" value="1"/>
</dbReference>
<keyword evidence="3" id="KW-1185">Reference proteome</keyword>
<dbReference type="Gene3D" id="3.40.630.30">
    <property type="match status" value="1"/>
</dbReference>
<proteinExistence type="predicted"/>
<dbReference type="RefSeq" id="WP_343827951.1">
    <property type="nucleotide sequence ID" value="NZ_BAAACI010000011.1"/>
</dbReference>
<evidence type="ECO:0000313" key="2">
    <source>
        <dbReference type="EMBL" id="GAA0778803.1"/>
    </source>
</evidence>
<name>A0ABN1KY09_CLOSU</name>
<dbReference type="Pfam" id="PF00583">
    <property type="entry name" value="Acetyltransf_1"/>
    <property type="match status" value="1"/>
</dbReference>
<organism evidence="2 3">
    <name type="scientific">Clostridium subterminale</name>
    <dbReference type="NCBI Taxonomy" id="1550"/>
    <lineage>
        <taxon>Bacteria</taxon>
        <taxon>Bacillati</taxon>
        <taxon>Bacillota</taxon>
        <taxon>Clostridia</taxon>
        <taxon>Eubacteriales</taxon>
        <taxon>Clostridiaceae</taxon>
        <taxon>Clostridium</taxon>
    </lineage>
</organism>
<dbReference type="PROSITE" id="PS51186">
    <property type="entry name" value="GNAT"/>
    <property type="match status" value="1"/>
</dbReference>
<accession>A0ABN1KY09</accession>
<dbReference type="EMBL" id="BAAACI010000011">
    <property type="protein sequence ID" value="GAA0778803.1"/>
    <property type="molecule type" value="Genomic_DNA"/>
</dbReference>
<evidence type="ECO:0000313" key="3">
    <source>
        <dbReference type="Proteomes" id="UP001501047"/>
    </source>
</evidence>
<feature type="domain" description="N-acetyltransferase" evidence="1">
    <location>
        <begin position="6"/>
        <end position="161"/>
    </location>
</feature>
<protein>
    <submittedName>
        <fullName evidence="2">GNAT family N-acetyltransferase</fullName>
    </submittedName>
</protein>
<dbReference type="InterPro" id="IPR016181">
    <property type="entry name" value="Acyl_CoA_acyltransferase"/>
</dbReference>